<dbReference type="Pfam" id="PF07690">
    <property type="entry name" value="MFS_1"/>
    <property type="match status" value="1"/>
</dbReference>
<evidence type="ECO:0000259" key="6">
    <source>
        <dbReference type="PROSITE" id="PS50850"/>
    </source>
</evidence>
<dbReference type="STRING" id="260086.SAMN05216207_1014127"/>
<keyword evidence="3 5" id="KW-1133">Transmembrane helix</keyword>
<evidence type="ECO:0000256" key="2">
    <source>
        <dbReference type="ARBA" id="ARBA00022692"/>
    </source>
</evidence>
<dbReference type="PROSITE" id="PS50850">
    <property type="entry name" value="MFS"/>
    <property type="match status" value="1"/>
</dbReference>
<dbReference type="GO" id="GO:0022857">
    <property type="term" value="F:transmembrane transporter activity"/>
    <property type="evidence" value="ECO:0007669"/>
    <property type="project" value="InterPro"/>
</dbReference>
<name>A0A1I4Z7N9_PSUAM</name>
<evidence type="ECO:0000256" key="4">
    <source>
        <dbReference type="ARBA" id="ARBA00023136"/>
    </source>
</evidence>
<dbReference type="PANTHER" id="PTHR23542">
    <property type="match status" value="1"/>
</dbReference>
<dbReference type="Gene3D" id="1.20.1250.20">
    <property type="entry name" value="MFS general substrate transporter like domains"/>
    <property type="match status" value="1"/>
</dbReference>
<feature type="transmembrane region" description="Helical" evidence="5">
    <location>
        <begin position="93"/>
        <end position="114"/>
    </location>
</feature>
<dbReference type="AlphaFoldDB" id="A0A1I4Z7N9"/>
<dbReference type="InterPro" id="IPR036259">
    <property type="entry name" value="MFS_trans_sf"/>
</dbReference>
<dbReference type="Proteomes" id="UP000199614">
    <property type="component" value="Unassembled WGS sequence"/>
</dbReference>
<organism evidence="7 8">
    <name type="scientific">Pseudonocardia ammonioxydans</name>
    <dbReference type="NCBI Taxonomy" id="260086"/>
    <lineage>
        <taxon>Bacteria</taxon>
        <taxon>Bacillati</taxon>
        <taxon>Actinomycetota</taxon>
        <taxon>Actinomycetes</taxon>
        <taxon>Pseudonocardiales</taxon>
        <taxon>Pseudonocardiaceae</taxon>
        <taxon>Pseudonocardia</taxon>
    </lineage>
</organism>
<dbReference type="EMBL" id="FOUY01000014">
    <property type="protein sequence ID" value="SFN45900.1"/>
    <property type="molecule type" value="Genomic_DNA"/>
</dbReference>
<feature type="transmembrane region" description="Helical" evidence="5">
    <location>
        <begin position="120"/>
        <end position="144"/>
    </location>
</feature>
<dbReference type="SUPFAM" id="SSF103473">
    <property type="entry name" value="MFS general substrate transporter"/>
    <property type="match status" value="1"/>
</dbReference>
<evidence type="ECO:0000256" key="5">
    <source>
        <dbReference type="SAM" id="Phobius"/>
    </source>
</evidence>
<proteinExistence type="predicted"/>
<gene>
    <name evidence="7" type="ORF">SAMN05216207_1014127</name>
</gene>
<feature type="transmembrane region" description="Helical" evidence="5">
    <location>
        <begin position="257"/>
        <end position="280"/>
    </location>
</feature>
<dbReference type="GO" id="GO:0005886">
    <property type="term" value="C:plasma membrane"/>
    <property type="evidence" value="ECO:0007669"/>
    <property type="project" value="UniProtKB-SubCell"/>
</dbReference>
<sequence>MSDAVRSTEPPRAGIGAFTDVLRRPGVGTVTGLGMAARIPATAVGVTLTLHTVLTLGYGFAAAGLVAAAVPTGMAIGAPLLGSVIDRYGLRPVLVLTTTAGALFWSVAPLLGYAGLLGTAFVAGVLTVPVFSLVRQVLAAIVPAGHRRPAFALDSMSVEISYMTGPAIGSLLTVWLGSAVSMRVIGAGFVLAGLALWWLDPPVRADGAPRGDTERPPVRAWLSRPLVGALLSVTAGVVAIMGTEFAFVAALTEAGQAWAIALVNAVWCVASLVGGFFYGAARRAVRLPLLLAVLGLATLPAALAWSWWSLLFLLLPAGLATAPTLAAGSDAVGELAPDRVRGLVTGLQGSATTIGLAIATPLSGFLVDAVSPALAIVVCGSVATACAGITAWLMRARPVPHAVPRAPRAPRGAPS</sequence>
<feature type="transmembrane region" description="Helical" evidence="5">
    <location>
        <begin position="156"/>
        <end position="176"/>
    </location>
</feature>
<comment type="subcellular location">
    <subcellularLocation>
        <location evidence="1">Cell membrane</location>
        <topology evidence="1">Multi-pass membrane protein</topology>
    </subcellularLocation>
</comment>
<evidence type="ECO:0000256" key="1">
    <source>
        <dbReference type="ARBA" id="ARBA00004651"/>
    </source>
</evidence>
<feature type="transmembrane region" description="Helical" evidence="5">
    <location>
        <begin position="226"/>
        <end position="251"/>
    </location>
</feature>
<feature type="transmembrane region" description="Helical" evidence="5">
    <location>
        <begin position="373"/>
        <end position="394"/>
    </location>
</feature>
<dbReference type="OrthoDB" id="4229605at2"/>
<keyword evidence="2 5" id="KW-0812">Transmembrane</keyword>
<dbReference type="InterPro" id="IPR020846">
    <property type="entry name" value="MFS_dom"/>
</dbReference>
<accession>A0A1I4Z7N9</accession>
<reference evidence="7 8" key="1">
    <citation type="submission" date="2016-10" db="EMBL/GenBank/DDBJ databases">
        <authorList>
            <person name="de Groot N.N."/>
        </authorList>
    </citation>
    <scope>NUCLEOTIDE SEQUENCE [LARGE SCALE GENOMIC DNA]</scope>
    <source>
        <strain evidence="7 8">CGMCC 4.1877</strain>
    </source>
</reference>
<keyword evidence="4 5" id="KW-0472">Membrane</keyword>
<dbReference type="RefSeq" id="WP_093343497.1">
    <property type="nucleotide sequence ID" value="NZ_FOUY01000014.1"/>
</dbReference>
<keyword evidence="8" id="KW-1185">Reference proteome</keyword>
<feature type="domain" description="Major facilitator superfamily (MFS) profile" evidence="6">
    <location>
        <begin position="181"/>
        <end position="415"/>
    </location>
</feature>
<evidence type="ECO:0000256" key="3">
    <source>
        <dbReference type="ARBA" id="ARBA00022989"/>
    </source>
</evidence>
<evidence type="ECO:0000313" key="8">
    <source>
        <dbReference type="Proteomes" id="UP000199614"/>
    </source>
</evidence>
<feature type="transmembrane region" description="Helical" evidence="5">
    <location>
        <begin position="58"/>
        <end position="81"/>
    </location>
</feature>
<dbReference type="PANTHER" id="PTHR23542:SF1">
    <property type="entry name" value="MAJOR FACILITATOR SUPERFAMILY (MFS) PROFILE DOMAIN-CONTAINING PROTEIN"/>
    <property type="match status" value="1"/>
</dbReference>
<protein>
    <submittedName>
        <fullName evidence="7">Predicted arabinose efflux permease, MFS family</fullName>
    </submittedName>
</protein>
<feature type="transmembrane region" description="Helical" evidence="5">
    <location>
        <begin position="287"/>
        <end position="308"/>
    </location>
</feature>
<feature type="transmembrane region" description="Helical" evidence="5">
    <location>
        <begin position="182"/>
        <end position="199"/>
    </location>
</feature>
<evidence type="ECO:0000313" key="7">
    <source>
        <dbReference type="EMBL" id="SFN45900.1"/>
    </source>
</evidence>
<dbReference type="InterPro" id="IPR011701">
    <property type="entry name" value="MFS"/>
</dbReference>